<dbReference type="InterPro" id="IPR017972">
    <property type="entry name" value="Cyt_P450_CS"/>
</dbReference>
<keyword evidence="5" id="KW-0503">Monooxygenase</keyword>
<keyword evidence="4 5" id="KW-0349">Heme</keyword>
<accession>A0A2H5Q8G1</accession>
<dbReference type="SUPFAM" id="SSF48264">
    <property type="entry name" value="Cytochrome P450"/>
    <property type="match status" value="1"/>
</dbReference>
<evidence type="ECO:0000256" key="2">
    <source>
        <dbReference type="ARBA" id="ARBA00022723"/>
    </source>
</evidence>
<keyword evidence="6" id="KW-1133">Transmembrane helix</keyword>
<dbReference type="PRINTS" id="PR00385">
    <property type="entry name" value="P450"/>
</dbReference>
<dbReference type="PRINTS" id="PR00463">
    <property type="entry name" value="EP450I"/>
</dbReference>
<dbReference type="GO" id="GO:0005506">
    <property type="term" value="F:iron ion binding"/>
    <property type="evidence" value="ECO:0007669"/>
    <property type="project" value="InterPro"/>
</dbReference>
<evidence type="ECO:0000313" key="7">
    <source>
        <dbReference type="EMBL" id="GAY60873.1"/>
    </source>
</evidence>
<protein>
    <recommendedName>
        <fullName evidence="9">Cytochrome P450</fullName>
    </recommendedName>
</protein>
<dbReference type="CDD" id="cd11072">
    <property type="entry name" value="CYP71-like"/>
    <property type="match status" value="1"/>
</dbReference>
<name>A0A2H5Q8G1_CITUN</name>
<evidence type="ECO:0000256" key="5">
    <source>
        <dbReference type="RuleBase" id="RU000461"/>
    </source>
</evidence>
<keyword evidence="6" id="KW-0812">Transmembrane</keyword>
<evidence type="ECO:0008006" key="9">
    <source>
        <dbReference type="Google" id="ProtNLM"/>
    </source>
</evidence>
<organism evidence="7 8">
    <name type="scientific">Citrus unshiu</name>
    <name type="common">Satsuma mandarin</name>
    <name type="synonym">Citrus nobilis var. unshiu</name>
    <dbReference type="NCBI Taxonomy" id="55188"/>
    <lineage>
        <taxon>Eukaryota</taxon>
        <taxon>Viridiplantae</taxon>
        <taxon>Streptophyta</taxon>
        <taxon>Embryophyta</taxon>
        <taxon>Tracheophyta</taxon>
        <taxon>Spermatophyta</taxon>
        <taxon>Magnoliopsida</taxon>
        <taxon>eudicotyledons</taxon>
        <taxon>Gunneridae</taxon>
        <taxon>Pentapetalae</taxon>
        <taxon>rosids</taxon>
        <taxon>malvids</taxon>
        <taxon>Sapindales</taxon>
        <taxon>Rutaceae</taxon>
        <taxon>Aurantioideae</taxon>
        <taxon>Citrus</taxon>
    </lineage>
</organism>
<dbReference type="SMR" id="A0A2H5Q8G1"/>
<dbReference type="InterPro" id="IPR002401">
    <property type="entry name" value="Cyt_P450_E_grp-I"/>
</dbReference>
<dbReference type="STRING" id="55188.A0A2H5Q8G1"/>
<dbReference type="InterPro" id="IPR001128">
    <property type="entry name" value="Cyt_P450"/>
</dbReference>
<evidence type="ECO:0000256" key="4">
    <source>
        <dbReference type="PIRSR" id="PIRSR602401-1"/>
    </source>
</evidence>
<dbReference type="PANTHER" id="PTHR47955:SF15">
    <property type="entry name" value="CYTOCHROME P450 71A2-LIKE"/>
    <property type="match status" value="1"/>
</dbReference>
<keyword evidence="8" id="KW-1185">Reference proteome</keyword>
<dbReference type="InterPro" id="IPR036396">
    <property type="entry name" value="Cyt_P450_sf"/>
</dbReference>
<dbReference type="FunFam" id="1.10.630.10:FF:000011">
    <property type="entry name" value="Cytochrome P450 83B1"/>
    <property type="match status" value="1"/>
</dbReference>
<proteinExistence type="inferred from homology"/>
<dbReference type="PANTHER" id="PTHR47955">
    <property type="entry name" value="CYTOCHROME P450 FAMILY 71 PROTEIN"/>
    <property type="match status" value="1"/>
</dbReference>
<sequence length="522" mass="59524">MFTLMIICNKMSVFQQLLNLQTLFTIAACIFAVFALFKWFLVQPISSKKSLPPSPPKLPIIGNLHQLGLFPHRSLGALAQRYGPLMLLHLGKVPVLVVSSADAACEIVRTHDVIFANRPKLTPFVKLLNGCIDVSMAPYGEYLRKVKSLFVVQLLSNKMIHYSFRDVRVEEVALMIQKIKPFASSSSPIDLSDILFTLTNNIVFRIALGRKYSDQGEVGSKFRKQFKDFIELMATFHVGDYIPWLGWICYFSGLNARLKKTAKEVDDFLEVVIQEHENRMSNNSQVEDRKDFIDVLLWLQKENILDFPIDKATIKALLQDVFGPGTDSTHTVLEWAMTELLRHPEMMEAVQNEVRRIVGQKSDITEEDLNDMHYLKAVIKETLRFHPPVPLLVPRQSTQQVKINGYDVAAGTQVYINYWAISRDPASWDQAEEFRPERFLNSSISFQGHDVQFIPFGAGRRGCPGTDFAMRMIELALASLLREFDWSFPDQEAKGQQRLDVPESNGLTIHRKFPLHALAIPR</sequence>
<feature type="transmembrane region" description="Helical" evidence="6">
    <location>
        <begin position="20"/>
        <end position="41"/>
    </location>
</feature>
<reference evidence="7 8" key="1">
    <citation type="journal article" date="2017" name="Front. Genet.">
        <title>Draft sequencing of the heterozygous diploid genome of Satsuma (Citrus unshiu Marc.) using a hybrid assembly approach.</title>
        <authorList>
            <person name="Shimizu T."/>
            <person name="Tanizawa Y."/>
            <person name="Mochizuki T."/>
            <person name="Nagasaki H."/>
            <person name="Yoshioka T."/>
            <person name="Toyoda A."/>
            <person name="Fujiyama A."/>
            <person name="Kaminuma E."/>
            <person name="Nakamura Y."/>
        </authorList>
    </citation>
    <scope>NUCLEOTIDE SEQUENCE [LARGE SCALE GENOMIC DNA]</scope>
    <source>
        <strain evidence="8">cv. Miyagawa wase</strain>
    </source>
</reference>
<keyword evidence="5" id="KW-0560">Oxidoreductase</keyword>
<comment type="cofactor">
    <cofactor evidence="4">
        <name>heme</name>
        <dbReference type="ChEBI" id="CHEBI:30413"/>
    </cofactor>
</comment>
<keyword evidence="6" id="KW-0472">Membrane</keyword>
<comment type="similarity">
    <text evidence="1 5">Belongs to the cytochrome P450 family.</text>
</comment>
<dbReference type="EMBL" id="BDQV01000249">
    <property type="protein sequence ID" value="GAY60873.1"/>
    <property type="molecule type" value="Genomic_DNA"/>
</dbReference>
<evidence type="ECO:0000256" key="6">
    <source>
        <dbReference type="SAM" id="Phobius"/>
    </source>
</evidence>
<evidence type="ECO:0000256" key="3">
    <source>
        <dbReference type="ARBA" id="ARBA00023004"/>
    </source>
</evidence>
<dbReference type="AlphaFoldDB" id="A0A2H5Q8G1"/>
<dbReference type="PROSITE" id="PS00086">
    <property type="entry name" value="CYTOCHROME_P450"/>
    <property type="match status" value="1"/>
</dbReference>
<gene>
    <name evidence="7" type="ORF">CUMW_205490</name>
</gene>
<feature type="binding site" description="axial binding residue" evidence="4">
    <location>
        <position position="463"/>
    </location>
    <ligand>
        <name>heme</name>
        <dbReference type="ChEBI" id="CHEBI:30413"/>
    </ligand>
    <ligandPart>
        <name>Fe</name>
        <dbReference type="ChEBI" id="CHEBI:18248"/>
    </ligandPart>
</feature>
<dbReference type="Gene3D" id="1.10.630.10">
    <property type="entry name" value="Cytochrome P450"/>
    <property type="match status" value="1"/>
</dbReference>
<evidence type="ECO:0000256" key="1">
    <source>
        <dbReference type="ARBA" id="ARBA00010617"/>
    </source>
</evidence>
<dbReference type="GO" id="GO:0016705">
    <property type="term" value="F:oxidoreductase activity, acting on paired donors, with incorporation or reduction of molecular oxygen"/>
    <property type="evidence" value="ECO:0007669"/>
    <property type="project" value="InterPro"/>
</dbReference>
<dbReference type="Pfam" id="PF00067">
    <property type="entry name" value="p450"/>
    <property type="match status" value="1"/>
</dbReference>
<keyword evidence="2 4" id="KW-0479">Metal-binding</keyword>
<comment type="caution">
    <text evidence="7">The sequence shown here is derived from an EMBL/GenBank/DDBJ whole genome shotgun (WGS) entry which is preliminary data.</text>
</comment>
<evidence type="ECO:0000313" key="8">
    <source>
        <dbReference type="Proteomes" id="UP000236630"/>
    </source>
</evidence>
<keyword evidence="3 4" id="KW-0408">Iron</keyword>
<dbReference type="GO" id="GO:0004497">
    <property type="term" value="F:monooxygenase activity"/>
    <property type="evidence" value="ECO:0007669"/>
    <property type="project" value="UniProtKB-KW"/>
</dbReference>
<dbReference type="GO" id="GO:0020037">
    <property type="term" value="F:heme binding"/>
    <property type="evidence" value="ECO:0007669"/>
    <property type="project" value="InterPro"/>
</dbReference>
<dbReference type="Proteomes" id="UP000236630">
    <property type="component" value="Unassembled WGS sequence"/>
</dbReference>